<gene>
    <name evidence="4" type="ORF">GCM10022223_27380</name>
</gene>
<proteinExistence type="predicted"/>
<dbReference type="PROSITE" id="PS50883">
    <property type="entry name" value="EAL"/>
    <property type="match status" value="1"/>
</dbReference>
<dbReference type="SMART" id="SM00267">
    <property type="entry name" value="GGDEF"/>
    <property type="match status" value="1"/>
</dbReference>
<feature type="domain" description="PAC" evidence="1">
    <location>
        <begin position="288"/>
        <end position="348"/>
    </location>
</feature>
<dbReference type="CDD" id="cd01948">
    <property type="entry name" value="EAL"/>
    <property type="match status" value="1"/>
</dbReference>
<dbReference type="InterPro" id="IPR043128">
    <property type="entry name" value="Rev_trsase/Diguanyl_cyclase"/>
</dbReference>
<dbReference type="PANTHER" id="PTHR44757:SF2">
    <property type="entry name" value="BIOFILM ARCHITECTURE MAINTENANCE PROTEIN MBAA"/>
    <property type="match status" value="1"/>
</dbReference>
<protein>
    <submittedName>
        <fullName evidence="4">Uncharacterized protein</fullName>
    </submittedName>
</protein>
<evidence type="ECO:0000259" key="1">
    <source>
        <dbReference type="PROSITE" id="PS50113"/>
    </source>
</evidence>
<evidence type="ECO:0000313" key="4">
    <source>
        <dbReference type="EMBL" id="GAA3609829.1"/>
    </source>
</evidence>
<dbReference type="InterPro" id="IPR035919">
    <property type="entry name" value="EAL_sf"/>
</dbReference>
<dbReference type="Pfam" id="PF00990">
    <property type="entry name" value="GGDEF"/>
    <property type="match status" value="1"/>
</dbReference>
<keyword evidence="5" id="KW-1185">Reference proteome</keyword>
<reference evidence="5" key="1">
    <citation type="journal article" date="2019" name="Int. J. Syst. Evol. Microbiol.">
        <title>The Global Catalogue of Microorganisms (GCM) 10K type strain sequencing project: providing services to taxonomists for standard genome sequencing and annotation.</title>
        <authorList>
            <consortium name="The Broad Institute Genomics Platform"/>
            <consortium name="The Broad Institute Genome Sequencing Center for Infectious Disease"/>
            <person name="Wu L."/>
            <person name="Ma J."/>
        </authorList>
    </citation>
    <scope>NUCLEOTIDE SEQUENCE [LARGE SCALE GENOMIC DNA]</scope>
    <source>
        <strain evidence="5">JCM 16902</strain>
    </source>
</reference>
<dbReference type="InterPro" id="IPR029787">
    <property type="entry name" value="Nucleotide_cyclase"/>
</dbReference>
<dbReference type="InterPro" id="IPR052155">
    <property type="entry name" value="Biofilm_reg_signaling"/>
</dbReference>
<dbReference type="Gene3D" id="3.30.450.20">
    <property type="entry name" value="PAS domain"/>
    <property type="match status" value="1"/>
</dbReference>
<dbReference type="RefSeq" id="WP_231487332.1">
    <property type="nucleotide sequence ID" value="NZ_BAAAZO010000003.1"/>
</dbReference>
<evidence type="ECO:0000259" key="3">
    <source>
        <dbReference type="PROSITE" id="PS50887"/>
    </source>
</evidence>
<dbReference type="Gene3D" id="3.30.70.270">
    <property type="match status" value="1"/>
</dbReference>
<dbReference type="InterPro" id="IPR000160">
    <property type="entry name" value="GGDEF_dom"/>
</dbReference>
<dbReference type="InterPro" id="IPR000700">
    <property type="entry name" value="PAS-assoc_C"/>
</dbReference>
<dbReference type="NCBIfam" id="TIGR00254">
    <property type="entry name" value="GGDEF"/>
    <property type="match status" value="1"/>
</dbReference>
<sequence length="783" mass="85521">MAIVLRRARPARPEQVRRHTRAAICALLVLCVLMVVAVLLGQAAARAVRAQSGLSAVASDLYAQDAMTWRAVSGRTDDVTALVWLNTSRARTVTKITGLDAPGLTSRQVRDLLTSYRAYAQAVDHELQLLGDNENQMVDADGQQSVDLAYNQTRRQIRTLSGQMSRKAARAERIADAGVAGTFVAAVLMIGLLASGRRLSQIVAETQARGVLRYRMLAAESPVIVVVMRRDGLVTFLSPAAERMLEVEPANTGLLEKGSEVMLERIHPGDRTLLLTSVLSARPDSRGLRTELRLRAAEGQSGEKDETGLWRTYEVSFRDHTDQPGVEGVLLTAHDVTEQRELQNEIHRRALHDDLTGLPNRALLTDRIQQALRDGSRHGFPIGLLIIDLDRFKEINDTLGHHYGDELLIQVGQALQRALRDVDTVARLGGDEFAVLLPQVSDLNAACAVAWKLHDTLEGSFVVEGVELDVEASIGVTISEQAAQDSAAGLLQRADVAMYVAKGRSIGVAGYDPLDDVNTIERLALLGDLRRALSNDELYLVYQPKISLTDGALGSVEALLRWKHPERGLVPPDAFIPLAENTGLIGHLTRHVLDLALAQSRAWMDAGTPLRIAVNTSARNLHDEEFDRTVRGLLTRHGVEPSMLLLEVTESALMADPVRARQLLQRLAAQGIAISIDDFGAGYTSIKQLRSLPITELKVDQSFVQAMEQDEGEELIVRSVIELGRNLGLTTVAEGVETPQALVKLASFGCDVAQGYVLARPMTAPDLDHWRSQWRGLAALISA</sequence>
<dbReference type="Pfam" id="PF00563">
    <property type="entry name" value="EAL"/>
    <property type="match status" value="1"/>
</dbReference>
<dbReference type="InterPro" id="IPR001633">
    <property type="entry name" value="EAL_dom"/>
</dbReference>
<feature type="domain" description="EAL" evidence="2">
    <location>
        <begin position="522"/>
        <end position="775"/>
    </location>
</feature>
<dbReference type="CDD" id="cd01949">
    <property type="entry name" value="GGDEF"/>
    <property type="match status" value="1"/>
</dbReference>
<dbReference type="PROSITE" id="PS50887">
    <property type="entry name" value="GGDEF"/>
    <property type="match status" value="1"/>
</dbReference>
<dbReference type="CDD" id="cd00130">
    <property type="entry name" value="PAS"/>
    <property type="match status" value="1"/>
</dbReference>
<dbReference type="SUPFAM" id="SSF141868">
    <property type="entry name" value="EAL domain-like"/>
    <property type="match status" value="1"/>
</dbReference>
<organism evidence="4 5">
    <name type="scientific">Kineosporia mesophila</name>
    <dbReference type="NCBI Taxonomy" id="566012"/>
    <lineage>
        <taxon>Bacteria</taxon>
        <taxon>Bacillati</taxon>
        <taxon>Actinomycetota</taxon>
        <taxon>Actinomycetes</taxon>
        <taxon>Kineosporiales</taxon>
        <taxon>Kineosporiaceae</taxon>
        <taxon>Kineosporia</taxon>
    </lineage>
</organism>
<evidence type="ECO:0000259" key="2">
    <source>
        <dbReference type="PROSITE" id="PS50883"/>
    </source>
</evidence>
<dbReference type="Gene3D" id="3.20.20.450">
    <property type="entry name" value="EAL domain"/>
    <property type="match status" value="1"/>
</dbReference>
<feature type="domain" description="GGDEF" evidence="3">
    <location>
        <begin position="380"/>
        <end position="516"/>
    </location>
</feature>
<dbReference type="PANTHER" id="PTHR44757">
    <property type="entry name" value="DIGUANYLATE CYCLASE DGCP"/>
    <property type="match status" value="1"/>
</dbReference>
<dbReference type="Proteomes" id="UP001501074">
    <property type="component" value="Unassembled WGS sequence"/>
</dbReference>
<evidence type="ECO:0000313" key="5">
    <source>
        <dbReference type="Proteomes" id="UP001501074"/>
    </source>
</evidence>
<name>A0ABP6ZHD2_9ACTN</name>
<dbReference type="EMBL" id="BAAAZO010000003">
    <property type="protein sequence ID" value="GAA3609829.1"/>
    <property type="molecule type" value="Genomic_DNA"/>
</dbReference>
<dbReference type="InterPro" id="IPR000014">
    <property type="entry name" value="PAS"/>
</dbReference>
<dbReference type="SUPFAM" id="SSF55785">
    <property type="entry name" value="PYP-like sensor domain (PAS domain)"/>
    <property type="match status" value="1"/>
</dbReference>
<dbReference type="SMART" id="SM00052">
    <property type="entry name" value="EAL"/>
    <property type="match status" value="1"/>
</dbReference>
<comment type="caution">
    <text evidence="4">The sequence shown here is derived from an EMBL/GenBank/DDBJ whole genome shotgun (WGS) entry which is preliminary data.</text>
</comment>
<accession>A0ABP6ZHD2</accession>
<dbReference type="InterPro" id="IPR035965">
    <property type="entry name" value="PAS-like_dom_sf"/>
</dbReference>
<dbReference type="PROSITE" id="PS50113">
    <property type="entry name" value="PAC"/>
    <property type="match status" value="1"/>
</dbReference>
<dbReference type="SUPFAM" id="SSF55073">
    <property type="entry name" value="Nucleotide cyclase"/>
    <property type="match status" value="1"/>
</dbReference>